<keyword evidence="3" id="KW-1185">Reference proteome</keyword>
<protein>
    <submittedName>
        <fullName evidence="2">Uncharacterized protein</fullName>
    </submittedName>
</protein>
<gene>
    <name evidence="2" type="ORF">POSPLADRAFT_1044362</name>
</gene>
<keyword evidence="1" id="KW-0472">Membrane</keyword>
<feature type="transmembrane region" description="Helical" evidence="1">
    <location>
        <begin position="77"/>
        <end position="98"/>
    </location>
</feature>
<dbReference type="GeneID" id="36323471"/>
<sequence>MIFSDYRQQLTPENTTVLDITYKPTLVGVFWRVFPLPFGMPVCIGHALLRRLLPPTLASYFDASVTKTLAATAYGQFPVVAFPLFFILVVSAFSALYMRWKGMHRPRFLLYVRLATAELLAGPCAPIFVPTFGAAIGFIGMLRTDMVLDKHNVSHLKQLHLTPNAAAIAGWYGYAVLFVVCKYLHVVYRMLYKKQRHPRFHPRVRIEAVGLPPLDILLPEFEDMIAFYEAAR</sequence>
<evidence type="ECO:0000313" key="3">
    <source>
        <dbReference type="Proteomes" id="UP000194127"/>
    </source>
</evidence>
<organism evidence="2 3">
    <name type="scientific">Postia placenta MAD-698-R-SB12</name>
    <dbReference type="NCBI Taxonomy" id="670580"/>
    <lineage>
        <taxon>Eukaryota</taxon>
        <taxon>Fungi</taxon>
        <taxon>Dikarya</taxon>
        <taxon>Basidiomycota</taxon>
        <taxon>Agaricomycotina</taxon>
        <taxon>Agaricomycetes</taxon>
        <taxon>Polyporales</taxon>
        <taxon>Adustoporiaceae</taxon>
        <taxon>Rhodonia</taxon>
    </lineage>
</organism>
<name>A0A1X6N8G1_9APHY</name>
<proteinExistence type="predicted"/>
<dbReference type="OrthoDB" id="10273752at2759"/>
<keyword evidence="1" id="KW-0812">Transmembrane</keyword>
<feature type="transmembrane region" description="Helical" evidence="1">
    <location>
        <begin position="29"/>
        <end position="49"/>
    </location>
</feature>
<dbReference type="RefSeq" id="XP_024341723.1">
    <property type="nucleotide sequence ID" value="XM_024478521.1"/>
</dbReference>
<dbReference type="Proteomes" id="UP000194127">
    <property type="component" value="Unassembled WGS sequence"/>
</dbReference>
<feature type="transmembrane region" description="Helical" evidence="1">
    <location>
        <begin position="171"/>
        <end position="191"/>
    </location>
</feature>
<dbReference type="EMBL" id="KZ110593">
    <property type="protein sequence ID" value="OSX64929.1"/>
    <property type="molecule type" value="Genomic_DNA"/>
</dbReference>
<evidence type="ECO:0000313" key="2">
    <source>
        <dbReference type="EMBL" id="OSX64929.1"/>
    </source>
</evidence>
<reference evidence="2 3" key="1">
    <citation type="submission" date="2017-04" db="EMBL/GenBank/DDBJ databases">
        <title>Genome Sequence of the Model Brown-Rot Fungus Postia placenta SB12.</title>
        <authorList>
            <consortium name="DOE Joint Genome Institute"/>
            <person name="Gaskell J."/>
            <person name="Kersten P."/>
            <person name="Larrondo L.F."/>
            <person name="Canessa P."/>
            <person name="Martinez D."/>
            <person name="Hibbett D."/>
            <person name="Schmoll M."/>
            <person name="Kubicek C.P."/>
            <person name="Martinez A.T."/>
            <person name="Yadav J."/>
            <person name="Master E."/>
            <person name="Magnuson J.K."/>
            <person name="James T."/>
            <person name="Yaver D."/>
            <person name="Berka R."/>
            <person name="Labutti K."/>
            <person name="Lipzen A."/>
            <person name="Aerts A."/>
            <person name="Barry K."/>
            <person name="Henrissat B."/>
            <person name="Blanchette R."/>
            <person name="Grigoriev I."/>
            <person name="Cullen D."/>
        </authorList>
    </citation>
    <scope>NUCLEOTIDE SEQUENCE [LARGE SCALE GENOMIC DNA]</scope>
    <source>
        <strain evidence="2 3">MAD-698-R-SB12</strain>
    </source>
</reference>
<accession>A0A1X6N8G1</accession>
<dbReference type="AlphaFoldDB" id="A0A1X6N8G1"/>
<feature type="transmembrane region" description="Helical" evidence="1">
    <location>
        <begin position="119"/>
        <end position="142"/>
    </location>
</feature>
<evidence type="ECO:0000256" key="1">
    <source>
        <dbReference type="SAM" id="Phobius"/>
    </source>
</evidence>
<keyword evidence="1" id="KW-1133">Transmembrane helix</keyword>